<protein>
    <submittedName>
        <fullName evidence="1">Cof-type HAD-IIB family hydrolase</fullName>
    </submittedName>
</protein>
<evidence type="ECO:0000313" key="2">
    <source>
        <dbReference type="Proteomes" id="UP000711407"/>
    </source>
</evidence>
<dbReference type="AlphaFoldDB" id="A0A921E900"/>
<keyword evidence="1" id="KW-0378">Hydrolase</keyword>
<dbReference type="PANTHER" id="PTHR10000">
    <property type="entry name" value="PHOSPHOSERINE PHOSPHATASE"/>
    <property type="match status" value="1"/>
</dbReference>
<proteinExistence type="predicted"/>
<dbReference type="EMBL" id="DYXT01000028">
    <property type="protein sequence ID" value="HJE39152.1"/>
    <property type="molecule type" value="Genomic_DNA"/>
</dbReference>
<dbReference type="InterPro" id="IPR006379">
    <property type="entry name" value="HAD-SF_hydro_IIB"/>
</dbReference>
<dbReference type="InterPro" id="IPR036412">
    <property type="entry name" value="HAD-like_sf"/>
</dbReference>
<dbReference type="Proteomes" id="UP000711407">
    <property type="component" value="Unassembled WGS sequence"/>
</dbReference>
<dbReference type="InterPro" id="IPR023214">
    <property type="entry name" value="HAD_sf"/>
</dbReference>
<sequence length="275" mass="30253">MKQLFITDMDGTLLDDQSKVSPRSARIISDLSRQGALITVATARTPATVQPLLEGMYTSLPAIVMTGAAMWDREKQTYASTRPFEYGADRRLIELLNNYGIRPFVYMFFDNDPLLHVYRHSPLSPEDMTFMDQRRESGLKEFHIDQPIPDGGHTMLLFAMGPKERIFTAADNIRALGICSVSAFTDIFSDNTGILELFAPDVSKASAVLSLKAQTGAEHLVVYGDNLNDLPMMAVADESVAVANALPEVKAAATRVIDANTDDAVALDILSRYTD</sequence>
<dbReference type="Gene3D" id="3.40.50.1000">
    <property type="entry name" value="HAD superfamily/HAD-like"/>
    <property type="match status" value="1"/>
</dbReference>
<dbReference type="GO" id="GO:0005829">
    <property type="term" value="C:cytosol"/>
    <property type="evidence" value="ECO:0007669"/>
    <property type="project" value="TreeGrafter"/>
</dbReference>
<comment type="caution">
    <text evidence="1">The sequence shown here is derived from an EMBL/GenBank/DDBJ whole genome shotgun (WGS) entry which is preliminary data.</text>
</comment>
<gene>
    <name evidence="1" type="ORF">K8V47_05280</name>
</gene>
<dbReference type="PANTHER" id="PTHR10000:SF8">
    <property type="entry name" value="HAD SUPERFAMILY HYDROLASE-LIKE, TYPE 3"/>
    <property type="match status" value="1"/>
</dbReference>
<organism evidence="1 2">
    <name type="scientific">Candidatus Amulumruptor caecigallinarius</name>
    <dbReference type="NCBI Taxonomy" id="2109911"/>
    <lineage>
        <taxon>Bacteria</taxon>
        <taxon>Pseudomonadati</taxon>
        <taxon>Bacteroidota</taxon>
        <taxon>Bacteroidia</taxon>
        <taxon>Bacteroidales</taxon>
        <taxon>Muribaculaceae</taxon>
        <taxon>Candidatus Amulumruptor</taxon>
    </lineage>
</organism>
<reference evidence="1" key="1">
    <citation type="journal article" date="2021" name="PeerJ">
        <title>Extensive microbial diversity within the chicken gut microbiome revealed by metagenomics and culture.</title>
        <authorList>
            <person name="Gilroy R."/>
            <person name="Ravi A."/>
            <person name="Getino M."/>
            <person name="Pursley I."/>
            <person name="Horton D.L."/>
            <person name="Alikhan N.F."/>
            <person name="Baker D."/>
            <person name="Gharbi K."/>
            <person name="Hall N."/>
            <person name="Watson M."/>
            <person name="Adriaenssens E.M."/>
            <person name="Foster-Nyarko E."/>
            <person name="Jarju S."/>
            <person name="Secka A."/>
            <person name="Antonio M."/>
            <person name="Oren A."/>
            <person name="Chaudhuri R.R."/>
            <person name="La Ragione R."/>
            <person name="Hildebrand F."/>
            <person name="Pallen M.J."/>
        </authorList>
    </citation>
    <scope>NUCLEOTIDE SEQUENCE</scope>
    <source>
        <strain evidence="1">4100</strain>
    </source>
</reference>
<reference evidence="1" key="2">
    <citation type="submission" date="2021-09" db="EMBL/GenBank/DDBJ databases">
        <authorList>
            <person name="Gilroy R."/>
        </authorList>
    </citation>
    <scope>NUCLEOTIDE SEQUENCE</scope>
    <source>
        <strain evidence="1">4100</strain>
    </source>
</reference>
<name>A0A921E900_9BACT</name>
<dbReference type="GO" id="GO:0016791">
    <property type="term" value="F:phosphatase activity"/>
    <property type="evidence" value="ECO:0007669"/>
    <property type="project" value="TreeGrafter"/>
</dbReference>
<dbReference type="GO" id="GO:0000287">
    <property type="term" value="F:magnesium ion binding"/>
    <property type="evidence" value="ECO:0007669"/>
    <property type="project" value="TreeGrafter"/>
</dbReference>
<dbReference type="Pfam" id="PF08282">
    <property type="entry name" value="Hydrolase_3"/>
    <property type="match status" value="1"/>
</dbReference>
<dbReference type="SUPFAM" id="SSF56784">
    <property type="entry name" value="HAD-like"/>
    <property type="match status" value="1"/>
</dbReference>
<accession>A0A921E900</accession>
<evidence type="ECO:0000313" key="1">
    <source>
        <dbReference type="EMBL" id="HJE39152.1"/>
    </source>
</evidence>
<dbReference type="NCBIfam" id="TIGR01484">
    <property type="entry name" value="HAD-SF-IIB"/>
    <property type="match status" value="1"/>
</dbReference>
<dbReference type="Gene3D" id="3.30.1240.10">
    <property type="match status" value="1"/>
</dbReference>